<keyword evidence="2" id="KW-0560">Oxidoreductase</keyword>
<comment type="similarity">
    <text evidence="1">Belongs to the short-chain dehydrogenases/reductases (SDR) family.</text>
</comment>
<comment type="caution">
    <text evidence="4">The sequence shown here is derived from an EMBL/GenBank/DDBJ whole genome shotgun (WGS) entry which is preliminary data.</text>
</comment>
<evidence type="ECO:0000259" key="3">
    <source>
        <dbReference type="SMART" id="SM00822"/>
    </source>
</evidence>
<dbReference type="PANTHER" id="PTHR42760">
    <property type="entry name" value="SHORT-CHAIN DEHYDROGENASES/REDUCTASES FAMILY MEMBER"/>
    <property type="match status" value="1"/>
</dbReference>
<proteinExistence type="inferred from homology"/>
<dbReference type="GO" id="GO:0016616">
    <property type="term" value="F:oxidoreductase activity, acting on the CH-OH group of donors, NAD or NADP as acceptor"/>
    <property type="evidence" value="ECO:0007669"/>
    <property type="project" value="TreeGrafter"/>
</dbReference>
<sequence>MAGRRVLVAGAGGLGGAVLTALTELGCVCAAVDRSAETLRAAATSHPDLHTHVADLTDRSAVRAAVDELVGRLGGLDVAVHAVGVNDRRPILSVTPDGWRDLLAVNLDSAFHFAQVTGGIMTAQGDGRLILFSSVAGTLAHRDHGPYAASKGALNQLARVMANEWAPYGVTVNTIAPGYTPTGLTRQHLARPGVEETLTGLVPSGRLGAVDDVQGIVALLASPRSAYLTGQVIHVDGGRTLV</sequence>
<keyword evidence="5" id="KW-1185">Reference proteome</keyword>
<dbReference type="Pfam" id="PF13561">
    <property type="entry name" value="adh_short_C2"/>
    <property type="match status" value="1"/>
</dbReference>
<accession>A0A372FT24</accession>
<dbReference type="AlphaFoldDB" id="A0A372FT24"/>
<dbReference type="PRINTS" id="PR00081">
    <property type="entry name" value="GDHRDH"/>
</dbReference>
<dbReference type="PANTHER" id="PTHR42760:SF78">
    <property type="entry name" value="3-OXOACYL-[ACYL-CARRIER-PROTEIN] REDUCTASE [NADH]"/>
    <property type="match status" value="1"/>
</dbReference>
<dbReference type="PROSITE" id="PS00061">
    <property type="entry name" value="ADH_SHORT"/>
    <property type="match status" value="1"/>
</dbReference>
<evidence type="ECO:0000313" key="5">
    <source>
        <dbReference type="Proteomes" id="UP000262621"/>
    </source>
</evidence>
<dbReference type="InterPro" id="IPR002347">
    <property type="entry name" value="SDR_fam"/>
</dbReference>
<dbReference type="SMART" id="SM00822">
    <property type="entry name" value="PKS_KR"/>
    <property type="match status" value="1"/>
</dbReference>
<dbReference type="SUPFAM" id="SSF51735">
    <property type="entry name" value="NAD(P)-binding Rossmann-fold domains"/>
    <property type="match status" value="1"/>
</dbReference>
<evidence type="ECO:0000313" key="4">
    <source>
        <dbReference type="EMBL" id="RFS43659.1"/>
    </source>
</evidence>
<reference evidence="4 5" key="1">
    <citation type="submission" date="2018-08" db="EMBL/GenBank/DDBJ databases">
        <title>Verrucosispora craniellae sp. nov., isolated from a marine sponge in the South China Sea.</title>
        <authorList>
            <person name="Li L."/>
            <person name="Lin H.W."/>
        </authorList>
    </citation>
    <scope>NUCLEOTIDE SEQUENCE [LARGE SCALE GENOMIC DNA]</scope>
    <source>
        <strain evidence="4 5">LHW63014</strain>
    </source>
</reference>
<dbReference type="InterPro" id="IPR020904">
    <property type="entry name" value="Sc_DH/Rdtase_CS"/>
</dbReference>
<dbReference type="PRINTS" id="PR00080">
    <property type="entry name" value="SDRFAMILY"/>
</dbReference>
<dbReference type="EMBL" id="QVFU01000050">
    <property type="protein sequence ID" value="RFS43659.1"/>
    <property type="molecule type" value="Genomic_DNA"/>
</dbReference>
<dbReference type="FunFam" id="3.40.50.720:FF:000084">
    <property type="entry name" value="Short-chain dehydrogenase reductase"/>
    <property type="match status" value="1"/>
</dbReference>
<dbReference type="CDD" id="cd05233">
    <property type="entry name" value="SDR_c"/>
    <property type="match status" value="1"/>
</dbReference>
<evidence type="ECO:0000256" key="1">
    <source>
        <dbReference type="ARBA" id="ARBA00006484"/>
    </source>
</evidence>
<feature type="domain" description="Ketoreductase" evidence="3">
    <location>
        <begin position="4"/>
        <end position="213"/>
    </location>
</feature>
<organism evidence="4 5">
    <name type="scientific">Micromonospora craniellae</name>
    <dbReference type="NCBI Taxonomy" id="2294034"/>
    <lineage>
        <taxon>Bacteria</taxon>
        <taxon>Bacillati</taxon>
        <taxon>Actinomycetota</taxon>
        <taxon>Actinomycetes</taxon>
        <taxon>Micromonosporales</taxon>
        <taxon>Micromonosporaceae</taxon>
        <taxon>Micromonospora</taxon>
    </lineage>
</organism>
<dbReference type="OrthoDB" id="286404at2"/>
<dbReference type="Gene3D" id="3.40.50.720">
    <property type="entry name" value="NAD(P)-binding Rossmann-like Domain"/>
    <property type="match status" value="1"/>
</dbReference>
<dbReference type="InterPro" id="IPR057326">
    <property type="entry name" value="KR_dom"/>
</dbReference>
<dbReference type="InterPro" id="IPR036291">
    <property type="entry name" value="NAD(P)-bd_dom_sf"/>
</dbReference>
<protein>
    <submittedName>
        <fullName evidence="4">SDR family oxidoreductase</fullName>
    </submittedName>
</protein>
<evidence type="ECO:0000256" key="2">
    <source>
        <dbReference type="ARBA" id="ARBA00023002"/>
    </source>
</evidence>
<dbReference type="Proteomes" id="UP000262621">
    <property type="component" value="Unassembled WGS sequence"/>
</dbReference>
<name>A0A372FT24_9ACTN</name>
<gene>
    <name evidence="4" type="ORF">D0Q02_26600</name>
</gene>